<feature type="compositionally biased region" description="Pro residues" evidence="1">
    <location>
        <begin position="597"/>
        <end position="609"/>
    </location>
</feature>
<feature type="compositionally biased region" description="Basic and acidic residues" evidence="1">
    <location>
        <begin position="741"/>
        <end position="756"/>
    </location>
</feature>
<feature type="region of interest" description="Disordered" evidence="1">
    <location>
        <begin position="346"/>
        <end position="371"/>
    </location>
</feature>
<evidence type="ECO:0000313" key="3">
    <source>
        <dbReference type="Proteomes" id="UP000078237"/>
    </source>
</evidence>
<reference evidence="2 3" key="1">
    <citation type="journal article" date="2016" name="Genome Announc.">
        <title>Genome Sequence of Madurella mycetomatis mm55, Isolated from a Human Mycetoma Case in Sudan.</title>
        <authorList>
            <person name="Smit S."/>
            <person name="Derks M.F."/>
            <person name="Bervoets S."/>
            <person name="Fahal A."/>
            <person name="van Leeuwen W."/>
            <person name="van Belkum A."/>
            <person name="van de Sande W.W."/>
        </authorList>
    </citation>
    <scope>NUCLEOTIDE SEQUENCE [LARGE SCALE GENOMIC DNA]</scope>
    <source>
        <strain evidence="3">mm55</strain>
    </source>
</reference>
<feature type="compositionally biased region" description="Low complexity" evidence="1">
    <location>
        <begin position="362"/>
        <end position="371"/>
    </location>
</feature>
<feature type="compositionally biased region" description="Basic and acidic residues" evidence="1">
    <location>
        <begin position="346"/>
        <end position="356"/>
    </location>
</feature>
<feature type="compositionally biased region" description="Low complexity" evidence="1">
    <location>
        <begin position="168"/>
        <end position="181"/>
    </location>
</feature>
<feature type="region of interest" description="Disordered" evidence="1">
    <location>
        <begin position="643"/>
        <end position="769"/>
    </location>
</feature>
<feature type="compositionally biased region" description="Polar residues" evidence="1">
    <location>
        <begin position="565"/>
        <end position="574"/>
    </location>
</feature>
<feature type="region of interest" description="Disordered" evidence="1">
    <location>
        <begin position="400"/>
        <end position="462"/>
    </location>
</feature>
<feature type="compositionally biased region" description="Basic and acidic residues" evidence="1">
    <location>
        <begin position="553"/>
        <end position="563"/>
    </location>
</feature>
<dbReference type="Proteomes" id="UP000078237">
    <property type="component" value="Unassembled WGS sequence"/>
</dbReference>
<feature type="compositionally biased region" description="Polar residues" evidence="1">
    <location>
        <begin position="1188"/>
        <end position="1200"/>
    </location>
</feature>
<dbReference type="AlphaFoldDB" id="A0A175WI87"/>
<dbReference type="STRING" id="100816.A0A175WI87"/>
<feature type="compositionally biased region" description="Polar residues" evidence="1">
    <location>
        <begin position="408"/>
        <end position="431"/>
    </location>
</feature>
<organism evidence="2 3">
    <name type="scientific">Madurella mycetomatis</name>
    <dbReference type="NCBI Taxonomy" id="100816"/>
    <lineage>
        <taxon>Eukaryota</taxon>
        <taxon>Fungi</taxon>
        <taxon>Dikarya</taxon>
        <taxon>Ascomycota</taxon>
        <taxon>Pezizomycotina</taxon>
        <taxon>Sordariomycetes</taxon>
        <taxon>Sordariomycetidae</taxon>
        <taxon>Sordariales</taxon>
        <taxon>Sordariales incertae sedis</taxon>
        <taxon>Madurella</taxon>
    </lineage>
</organism>
<feature type="compositionally biased region" description="Low complexity" evidence="1">
    <location>
        <begin position="242"/>
        <end position="260"/>
    </location>
</feature>
<feature type="region of interest" description="Disordered" evidence="1">
    <location>
        <begin position="550"/>
        <end position="615"/>
    </location>
</feature>
<protein>
    <submittedName>
        <fullName evidence="2">Uncharacterized protein</fullName>
    </submittedName>
</protein>
<sequence>MAVGSGVEARADDDTHTEAPPGISPGPVVSQLSPTSEPVSTSMVSPSPIPYLNLAEQTFTPLSMDGSDAYLSESAESRGGGRRAKSLRVAVEAEKLLRKAKSAEYLRSDATTPAVAPAALGTTTTVSAMVQSFEALHAATAARRYELLSAKHNGQSAGGLVSPPPTISPSLSPSRSPSPSSAAGQSRVLDAGLGTTVGPDTAYEEKSVATQDENIPAPQTAAATSHPDPTESNLDAPQAHNPSDSSPSASAGPDSPSSAAFADTTIIRPTPLTGRPETPTLNTSNPTRPPFVRTSSTASLTLTHPTPDANKRSQAGGFLGNIAALEATAERLSMTSSIEDAIRDEHNELKRSESRRSSILQANRARAASASEGGSILGLTQLSRQNSILETNSAARSGGYSPGGYIMSQHNMSPVSTRLRSGSKASSTGMPSSAPGHLDTTDGETGHEFRFLPRHGPGKASTRSVASKLSLVQIAELDLPTTLTQEALDEADRAAAAGMDREEEDTIRASAHQFIDAEFADEVDVLQPMLGRDPNDERGGRLQLHQPDQYYHYGEHGSGDERPMTSGSGTTYEQAQDAFGDFDGVHCDPEASVFAPPRAPASRQPPPRPQTLLAPRPTSYLDPATGQQMLYYPAPVPAMLNLPPKLSKKPKATARNARRSQIVSAMPEASRHSQAWLPDPTERLRSGQEDAPFMDGLLGEDASSRVPEPSGMDSGEQTQATPLHARQPSEASTIQPPPPESQRDIRKPQRLTDGDKRKSRIPPLDGLPPQLRASTFFDLPSVAPQVEVKGGSAMATLDSILDASAAAPVSAFTDHAFAGRLGAEVYGPEKKRKVKKAAPAPAPEEKSPAKPKKLVKRNSSSNLLDPPTPGHKKRASHFSLFGGRRNAAEESESDEDGARNGLESENAGSRSRDEQGSPNQLAPDSDEESEGDEEGEEVYQGPPTTLLAELQLRKQQNKMRTRPITHVYPNGMHSTLLELDAVREVERKARAGKRVNLAWEDPNANPDLEEEDDEDVPLGMLAVQKTAGNRSTMDISAVMSEVNRPLGLMERRELEDNEPLSRRRDRLQGRESTMLPLSLSVMQKRMSHMPLTTSSTAPGALGLRSQSRLTLPLQPAGARSLSGSRPGSVAGRDEDSEPELEGETLAARKARLAAENPLPRTRPVSGVFSSELLSQFGGADDDNDDNQRPLSTLSKGNAKSTVGLGSHSRTTSAELGKENAPPTLEVPLLGGEETLGQRRRRLQSEREAREREMATAGARASTPLGPLLNPNPINNGHNIGRTPQPRPLSMADVLAAHPLDSAAAPGIGAMHMHNYPHLHPAEQERLRREAEAARAQREKDVKMAAVRAQMPTSLTAPAVGARTGGYMNGRFNDGLGGGQGAGTLSLGYGSGMGMGVMQQQQQRASTFVGSGGPYGGMNAAGLGHGSTPTVNMAGMGMGMGMNGGGNAQGHIDMVERWRQGVLP</sequence>
<feature type="compositionally biased region" description="Low complexity" evidence="1">
    <location>
        <begin position="1254"/>
        <end position="1272"/>
    </location>
</feature>
<proteinExistence type="predicted"/>
<feature type="region of interest" description="Disordered" evidence="1">
    <location>
        <begin position="829"/>
        <end position="943"/>
    </location>
</feature>
<keyword evidence="3" id="KW-1185">Reference proteome</keyword>
<dbReference type="EMBL" id="LCTW02000002">
    <property type="protein sequence ID" value="KXX83305.1"/>
    <property type="molecule type" value="Genomic_DNA"/>
</dbReference>
<feature type="compositionally biased region" description="Polar residues" evidence="1">
    <location>
        <begin position="30"/>
        <end position="45"/>
    </location>
</feature>
<feature type="region of interest" description="Disordered" evidence="1">
    <location>
        <begin position="1175"/>
        <end position="1272"/>
    </location>
</feature>
<feature type="region of interest" description="Disordered" evidence="1">
    <location>
        <begin position="1050"/>
        <end position="1074"/>
    </location>
</feature>
<feature type="region of interest" description="Disordered" evidence="1">
    <location>
        <begin position="1114"/>
        <end position="1143"/>
    </location>
</feature>
<dbReference type="OrthoDB" id="5288142at2759"/>
<evidence type="ECO:0000256" key="1">
    <source>
        <dbReference type="SAM" id="MobiDB-lite"/>
    </source>
</evidence>
<evidence type="ECO:0000313" key="2">
    <source>
        <dbReference type="EMBL" id="KXX83305.1"/>
    </source>
</evidence>
<feature type="compositionally biased region" description="Acidic residues" evidence="1">
    <location>
        <begin position="924"/>
        <end position="937"/>
    </location>
</feature>
<feature type="region of interest" description="Disordered" evidence="1">
    <location>
        <begin position="154"/>
        <end position="315"/>
    </location>
</feature>
<feature type="compositionally biased region" description="Basic residues" evidence="1">
    <location>
        <begin position="646"/>
        <end position="658"/>
    </location>
</feature>
<name>A0A175WI87_9PEZI</name>
<comment type="caution">
    <text evidence="2">The sequence shown here is derived from an EMBL/GenBank/DDBJ whole genome shotgun (WGS) entry which is preliminary data.</text>
</comment>
<feature type="compositionally biased region" description="Polar residues" evidence="1">
    <location>
        <begin position="293"/>
        <end position="304"/>
    </location>
</feature>
<gene>
    <name evidence="2" type="ORF">MMYC01_200194</name>
</gene>
<feature type="compositionally biased region" description="Basic and acidic residues" evidence="1">
    <location>
        <begin position="1242"/>
        <end position="1253"/>
    </location>
</feature>
<feature type="compositionally biased region" description="Basic and acidic residues" evidence="1">
    <location>
        <begin position="1050"/>
        <end position="1069"/>
    </location>
</feature>
<accession>A0A175WI87</accession>
<dbReference type="VEuPathDB" id="FungiDB:MMYC01_200194"/>
<feature type="region of interest" description="Disordered" evidence="1">
    <location>
        <begin position="1"/>
        <end position="47"/>
    </location>
</feature>